<sequence>YHDSTDSGDHYGVQRTYDKLKNYYYWPKQYKDVEAHVKKCVQCKKNNYVRHKADGHLIPISAPSGPWERVSMDFIGKIPTSSQGNQYILVLTDIFSEYVVTKAVKNCTASTVVQFLKNDVIFQHGAPKEIVTDNGSHFRSALMEEITKLLGCKHITVSLYHPEANGQCERFNATSF</sequence>
<dbReference type="SUPFAM" id="SSF53098">
    <property type="entry name" value="Ribonuclease H-like"/>
    <property type="match status" value="1"/>
</dbReference>
<dbReference type="InterPro" id="IPR036397">
    <property type="entry name" value="RNaseH_sf"/>
</dbReference>
<dbReference type="Gene3D" id="1.10.340.70">
    <property type="match status" value="1"/>
</dbReference>
<name>A0A8S2Z8J7_9BILA</name>
<organism evidence="2 3">
    <name type="scientific">Didymodactylos carnosus</name>
    <dbReference type="NCBI Taxonomy" id="1234261"/>
    <lineage>
        <taxon>Eukaryota</taxon>
        <taxon>Metazoa</taxon>
        <taxon>Spiralia</taxon>
        <taxon>Gnathifera</taxon>
        <taxon>Rotifera</taxon>
        <taxon>Eurotatoria</taxon>
        <taxon>Bdelloidea</taxon>
        <taxon>Philodinida</taxon>
        <taxon>Philodinidae</taxon>
        <taxon>Didymodactylos</taxon>
    </lineage>
</organism>
<evidence type="ECO:0000313" key="2">
    <source>
        <dbReference type="EMBL" id="CAF4610826.1"/>
    </source>
</evidence>
<evidence type="ECO:0000259" key="1">
    <source>
        <dbReference type="PROSITE" id="PS50994"/>
    </source>
</evidence>
<feature type="domain" description="Integrase catalytic" evidence="1">
    <location>
        <begin position="62"/>
        <end position="176"/>
    </location>
</feature>
<dbReference type="Gene3D" id="3.30.420.10">
    <property type="entry name" value="Ribonuclease H-like superfamily/Ribonuclease H"/>
    <property type="match status" value="1"/>
</dbReference>
<dbReference type="PANTHER" id="PTHR37984">
    <property type="entry name" value="PROTEIN CBG26694"/>
    <property type="match status" value="1"/>
</dbReference>
<dbReference type="InterPro" id="IPR001584">
    <property type="entry name" value="Integrase_cat-core"/>
</dbReference>
<accession>A0A8S2Z8J7</accession>
<dbReference type="Proteomes" id="UP000681722">
    <property type="component" value="Unassembled WGS sequence"/>
</dbReference>
<feature type="non-terminal residue" evidence="2">
    <location>
        <position position="176"/>
    </location>
</feature>
<feature type="non-terminal residue" evidence="2">
    <location>
        <position position="1"/>
    </location>
</feature>
<evidence type="ECO:0000313" key="3">
    <source>
        <dbReference type="Proteomes" id="UP000681722"/>
    </source>
</evidence>
<dbReference type="InterPro" id="IPR041588">
    <property type="entry name" value="Integrase_H2C2"/>
</dbReference>
<dbReference type="InterPro" id="IPR012337">
    <property type="entry name" value="RNaseH-like_sf"/>
</dbReference>
<comment type="caution">
    <text evidence="2">The sequence shown here is derived from an EMBL/GenBank/DDBJ whole genome shotgun (WGS) entry which is preliminary data.</text>
</comment>
<dbReference type="InterPro" id="IPR050951">
    <property type="entry name" value="Retrovirus_Pol_polyprotein"/>
</dbReference>
<proteinExistence type="predicted"/>
<dbReference type="GO" id="GO:0003676">
    <property type="term" value="F:nucleic acid binding"/>
    <property type="evidence" value="ECO:0007669"/>
    <property type="project" value="InterPro"/>
</dbReference>
<dbReference type="GO" id="GO:0015074">
    <property type="term" value="P:DNA integration"/>
    <property type="evidence" value="ECO:0007669"/>
    <property type="project" value="InterPro"/>
</dbReference>
<dbReference type="EMBL" id="CAJOBC010130444">
    <property type="protein sequence ID" value="CAF4610826.1"/>
    <property type="molecule type" value="Genomic_DNA"/>
</dbReference>
<gene>
    <name evidence="2" type="ORF">SRO942_LOCUS49196</name>
</gene>
<dbReference type="Pfam" id="PF17921">
    <property type="entry name" value="Integrase_H2C2"/>
    <property type="match status" value="1"/>
</dbReference>
<dbReference type="PANTHER" id="PTHR37984:SF5">
    <property type="entry name" value="PROTEIN NYNRIN-LIKE"/>
    <property type="match status" value="1"/>
</dbReference>
<protein>
    <recommendedName>
        <fullName evidence="1">Integrase catalytic domain-containing protein</fullName>
    </recommendedName>
</protein>
<dbReference type="PROSITE" id="PS50994">
    <property type="entry name" value="INTEGRASE"/>
    <property type="match status" value="1"/>
</dbReference>
<dbReference type="AlphaFoldDB" id="A0A8S2Z8J7"/>
<dbReference type="OrthoDB" id="425619at2759"/>
<reference evidence="2" key="1">
    <citation type="submission" date="2021-02" db="EMBL/GenBank/DDBJ databases">
        <authorList>
            <person name="Nowell W R."/>
        </authorList>
    </citation>
    <scope>NUCLEOTIDE SEQUENCE</scope>
</reference>
<dbReference type="Pfam" id="PF00665">
    <property type="entry name" value="rve"/>
    <property type="match status" value="1"/>
</dbReference>